<dbReference type="AlphaFoldDB" id="A0A6A4HAH7"/>
<dbReference type="EMBL" id="ML769544">
    <property type="protein sequence ID" value="KAE9394713.1"/>
    <property type="molecule type" value="Genomic_DNA"/>
</dbReference>
<evidence type="ECO:0000313" key="2">
    <source>
        <dbReference type="Proteomes" id="UP000799118"/>
    </source>
</evidence>
<organism evidence="1 2">
    <name type="scientific">Gymnopus androsaceus JB14</name>
    <dbReference type="NCBI Taxonomy" id="1447944"/>
    <lineage>
        <taxon>Eukaryota</taxon>
        <taxon>Fungi</taxon>
        <taxon>Dikarya</taxon>
        <taxon>Basidiomycota</taxon>
        <taxon>Agaricomycotina</taxon>
        <taxon>Agaricomycetes</taxon>
        <taxon>Agaricomycetidae</taxon>
        <taxon>Agaricales</taxon>
        <taxon>Marasmiineae</taxon>
        <taxon>Omphalotaceae</taxon>
        <taxon>Gymnopus</taxon>
    </lineage>
</organism>
<dbReference type="OrthoDB" id="15082at2759"/>
<protein>
    <submittedName>
        <fullName evidence="1">Uncharacterized protein</fullName>
    </submittedName>
</protein>
<proteinExistence type="predicted"/>
<reference evidence="1" key="1">
    <citation type="journal article" date="2019" name="Environ. Microbiol.">
        <title>Fungal ecological strategies reflected in gene transcription - a case study of two litter decomposers.</title>
        <authorList>
            <person name="Barbi F."/>
            <person name="Kohler A."/>
            <person name="Barry K."/>
            <person name="Baskaran P."/>
            <person name="Daum C."/>
            <person name="Fauchery L."/>
            <person name="Ihrmark K."/>
            <person name="Kuo A."/>
            <person name="LaButti K."/>
            <person name="Lipzen A."/>
            <person name="Morin E."/>
            <person name="Grigoriev I.V."/>
            <person name="Henrissat B."/>
            <person name="Lindahl B."/>
            <person name="Martin F."/>
        </authorList>
    </citation>
    <scope>NUCLEOTIDE SEQUENCE</scope>
    <source>
        <strain evidence="1">JB14</strain>
    </source>
</reference>
<sequence>MFDDEVNQSAANAVTENNFDYHRSYIYQYKRNSAVNNKFTFLFDTITNTAKERYGEQMGRMSKGGSDALVAFEELFPLEKLKSMPQELKSTPLELKSMPLELKSMLPKAQEYTGKYSIIQNAFK</sequence>
<accession>A0A6A4HAH7</accession>
<name>A0A6A4HAH7_9AGAR</name>
<gene>
    <name evidence="1" type="ORF">BT96DRAFT_978360</name>
</gene>
<keyword evidence="2" id="KW-1185">Reference proteome</keyword>
<dbReference type="Proteomes" id="UP000799118">
    <property type="component" value="Unassembled WGS sequence"/>
</dbReference>
<evidence type="ECO:0000313" key="1">
    <source>
        <dbReference type="EMBL" id="KAE9394713.1"/>
    </source>
</evidence>